<organism evidence="4 5">
    <name type="scientific">Gemmobacter megaterium</name>
    <dbReference type="NCBI Taxonomy" id="1086013"/>
    <lineage>
        <taxon>Bacteria</taxon>
        <taxon>Pseudomonadati</taxon>
        <taxon>Pseudomonadota</taxon>
        <taxon>Alphaproteobacteria</taxon>
        <taxon>Rhodobacterales</taxon>
        <taxon>Paracoccaceae</taxon>
        <taxon>Gemmobacter</taxon>
    </lineage>
</organism>
<evidence type="ECO:0000256" key="1">
    <source>
        <dbReference type="ARBA" id="ARBA00022729"/>
    </source>
</evidence>
<dbReference type="Gene3D" id="3.40.190.10">
    <property type="entry name" value="Periplasmic binding protein-like II"/>
    <property type="match status" value="2"/>
</dbReference>
<proteinExistence type="predicted"/>
<dbReference type="EMBL" id="FTOT01000002">
    <property type="protein sequence ID" value="SIS79657.1"/>
    <property type="molecule type" value="Genomic_DNA"/>
</dbReference>
<evidence type="ECO:0000256" key="2">
    <source>
        <dbReference type="SAM" id="SignalP"/>
    </source>
</evidence>
<accession>A0A1N7M0R7</accession>
<dbReference type="SUPFAM" id="SSF53850">
    <property type="entry name" value="Periplasmic binding protein-like II"/>
    <property type="match status" value="1"/>
</dbReference>
<feature type="chain" id="PRO_5012410676" evidence="2">
    <location>
        <begin position="24"/>
        <end position="346"/>
    </location>
</feature>
<dbReference type="InterPro" id="IPR024370">
    <property type="entry name" value="PBP_domain"/>
</dbReference>
<reference evidence="4 5" key="1">
    <citation type="submission" date="2017-01" db="EMBL/GenBank/DDBJ databases">
        <authorList>
            <person name="Mah S.A."/>
            <person name="Swanson W.J."/>
            <person name="Moy G.W."/>
            <person name="Vacquier V.D."/>
        </authorList>
    </citation>
    <scope>NUCLEOTIDE SEQUENCE [LARGE SCALE GENOMIC DNA]</scope>
    <source>
        <strain evidence="4 5">DSM 26375</strain>
    </source>
</reference>
<dbReference type="PANTHER" id="PTHR30570:SF1">
    <property type="entry name" value="PHOSPHATE-BINDING PROTEIN PSTS"/>
    <property type="match status" value="1"/>
</dbReference>
<evidence type="ECO:0000313" key="4">
    <source>
        <dbReference type="EMBL" id="SIS79657.1"/>
    </source>
</evidence>
<dbReference type="OrthoDB" id="9790048at2"/>
<dbReference type="STRING" id="1086013.SAMN05421774_102321"/>
<feature type="signal peptide" evidence="2">
    <location>
        <begin position="1"/>
        <end position="23"/>
    </location>
</feature>
<dbReference type="AlphaFoldDB" id="A0A1N7M0R7"/>
<dbReference type="Proteomes" id="UP000186141">
    <property type="component" value="Unassembled WGS sequence"/>
</dbReference>
<feature type="domain" description="PBP" evidence="3">
    <location>
        <begin position="18"/>
        <end position="306"/>
    </location>
</feature>
<dbReference type="PANTHER" id="PTHR30570">
    <property type="entry name" value="PERIPLASMIC PHOSPHATE BINDING COMPONENT OF PHOSPHATE ABC TRANSPORTER"/>
    <property type="match status" value="1"/>
</dbReference>
<sequence length="346" mass="37158">MSFVKLSASALAIAAVSATAAMARDQIRIVGSSTVFPYTQAAAEEFANQTGAPAPIVESTGTGGGFQVFCGGIGEGHPDITGASRAIKKSEFDLCVQNGVTEISEALIGNDGLSMSVARANDFDWDMTLGEMFLALAAEVPVDGEWKANPYKMWNEINADFPATPITVYGPPPTSGTRDAWVEIAMHGGCKQLDFVKSGGFDSKWVNENCSRMRTDGPFIEAGENDNLIVQQLVANPNAHGIFGYSFLYENADKLKGVKFGGVEPTFDTIATYDYPISRPLFFYVKNAHRGVIPNMQEFIEEYMSDAALQQGGYLAERGMTPLPEAKMKEVQAAVIEGVAMSAPTK</sequence>
<dbReference type="Pfam" id="PF12849">
    <property type="entry name" value="PBP_like_2"/>
    <property type="match status" value="1"/>
</dbReference>
<name>A0A1N7M0R7_9RHOB</name>
<dbReference type="RefSeq" id="WP_076529520.1">
    <property type="nucleotide sequence ID" value="NZ_BMEH01000002.1"/>
</dbReference>
<evidence type="ECO:0000259" key="3">
    <source>
        <dbReference type="Pfam" id="PF12849"/>
    </source>
</evidence>
<evidence type="ECO:0000313" key="5">
    <source>
        <dbReference type="Proteomes" id="UP000186141"/>
    </source>
</evidence>
<dbReference type="InterPro" id="IPR050811">
    <property type="entry name" value="Phosphate_ABC_transporter"/>
</dbReference>
<keyword evidence="5" id="KW-1185">Reference proteome</keyword>
<keyword evidence="1 2" id="KW-0732">Signal</keyword>
<gene>
    <name evidence="4" type="ORF">SAMN05421774_102321</name>
</gene>
<protein>
    <submittedName>
        <fullName evidence="4">Phosphate ABC transporter substrate-binding protein, PhoT family</fullName>
    </submittedName>
</protein>